<comment type="caution">
    <text evidence="4">The sequence shown here is derived from an EMBL/GenBank/DDBJ whole genome shotgun (WGS) entry which is preliminary data.</text>
</comment>
<name>A0A9N7UTV8_PLEPL</name>
<dbReference type="GO" id="GO:0005096">
    <property type="term" value="F:GTPase activator activity"/>
    <property type="evidence" value="ECO:0007669"/>
    <property type="project" value="UniProtKB-KW"/>
</dbReference>
<accession>A0A9N7UTV8</accession>
<reference evidence="4" key="1">
    <citation type="submission" date="2020-03" db="EMBL/GenBank/DDBJ databases">
        <authorList>
            <person name="Weist P."/>
        </authorList>
    </citation>
    <scope>NUCLEOTIDE SEQUENCE</scope>
</reference>
<feature type="region of interest" description="Disordered" evidence="2">
    <location>
        <begin position="45"/>
        <end position="65"/>
    </location>
</feature>
<dbReference type="AlphaFoldDB" id="A0A9N7UTV8"/>
<dbReference type="PANTHER" id="PTHR23176:SF104">
    <property type="entry name" value="RHO GTPASE-ACTIVATING PROTEIN 27"/>
    <property type="match status" value="1"/>
</dbReference>
<dbReference type="InterPro" id="IPR050729">
    <property type="entry name" value="Rho-GAP"/>
</dbReference>
<dbReference type="PANTHER" id="PTHR23176">
    <property type="entry name" value="RHO/RAC/CDC GTPASE-ACTIVATING PROTEIN"/>
    <property type="match status" value="1"/>
</dbReference>
<dbReference type="Proteomes" id="UP001153269">
    <property type="component" value="Unassembled WGS sequence"/>
</dbReference>
<feature type="region of interest" description="Disordered" evidence="2">
    <location>
        <begin position="146"/>
        <end position="168"/>
    </location>
</feature>
<evidence type="ECO:0000256" key="2">
    <source>
        <dbReference type="SAM" id="MobiDB-lite"/>
    </source>
</evidence>
<dbReference type="CDD" id="cd00201">
    <property type="entry name" value="WW"/>
    <property type="match status" value="2"/>
</dbReference>
<sequence length="168" mass="18819">MVDTYSRVWSSHQAKQGLTLPVGPQVENERLRSAVYVNVAQLRQSISESPPSAPSSYSPSYLDPEGWEVHVDQESGQEYYYHPSSGQTTWDNPFLDSPTEPERLPAEDPCYPSPPQSPALSPSTSSPPAWISDWEQVVDETSGRPYFYNAMSGETSWEPPELLSRTPR</sequence>
<protein>
    <recommendedName>
        <fullName evidence="3">WW domain-containing protein</fullName>
    </recommendedName>
</protein>
<feature type="domain" description="WW" evidence="3">
    <location>
        <begin position="132"/>
        <end position="162"/>
    </location>
</feature>
<dbReference type="EMBL" id="CADEAL010002090">
    <property type="protein sequence ID" value="CAB1437956.1"/>
    <property type="molecule type" value="Genomic_DNA"/>
</dbReference>
<feature type="compositionally biased region" description="Low complexity" evidence="2">
    <location>
        <begin position="118"/>
        <end position="128"/>
    </location>
</feature>
<dbReference type="Gene3D" id="2.20.70.10">
    <property type="match status" value="2"/>
</dbReference>
<evidence type="ECO:0000259" key="3">
    <source>
        <dbReference type="PROSITE" id="PS50020"/>
    </source>
</evidence>
<dbReference type="PROSITE" id="PS50020">
    <property type="entry name" value="WW_DOMAIN_2"/>
    <property type="match status" value="2"/>
</dbReference>
<dbReference type="InterPro" id="IPR036020">
    <property type="entry name" value="WW_dom_sf"/>
</dbReference>
<dbReference type="SUPFAM" id="SSF51045">
    <property type="entry name" value="WW domain"/>
    <property type="match status" value="2"/>
</dbReference>
<proteinExistence type="predicted"/>
<dbReference type="SMART" id="SM00456">
    <property type="entry name" value="WW"/>
    <property type="match status" value="2"/>
</dbReference>
<feature type="region of interest" description="Disordered" evidence="2">
    <location>
        <begin position="79"/>
        <end position="133"/>
    </location>
</feature>
<evidence type="ECO:0000313" key="5">
    <source>
        <dbReference type="Proteomes" id="UP001153269"/>
    </source>
</evidence>
<feature type="compositionally biased region" description="Low complexity" evidence="2">
    <location>
        <begin position="45"/>
        <end position="60"/>
    </location>
</feature>
<feature type="domain" description="WW" evidence="3">
    <location>
        <begin position="64"/>
        <end position="95"/>
    </location>
</feature>
<keyword evidence="5" id="KW-1185">Reference proteome</keyword>
<evidence type="ECO:0000256" key="1">
    <source>
        <dbReference type="ARBA" id="ARBA00022468"/>
    </source>
</evidence>
<organism evidence="4 5">
    <name type="scientific">Pleuronectes platessa</name>
    <name type="common">European plaice</name>
    <dbReference type="NCBI Taxonomy" id="8262"/>
    <lineage>
        <taxon>Eukaryota</taxon>
        <taxon>Metazoa</taxon>
        <taxon>Chordata</taxon>
        <taxon>Craniata</taxon>
        <taxon>Vertebrata</taxon>
        <taxon>Euteleostomi</taxon>
        <taxon>Actinopterygii</taxon>
        <taxon>Neopterygii</taxon>
        <taxon>Teleostei</taxon>
        <taxon>Neoteleostei</taxon>
        <taxon>Acanthomorphata</taxon>
        <taxon>Carangaria</taxon>
        <taxon>Pleuronectiformes</taxon>
        <taxon>Pleuronectoidei</taxon>
        <taxon>Pleuronectidae</taxon>
        <taxon>Pleuronectes</taxon>
    </lineage>
</organism>
<dbReference type="Pfam" id="PF00397">
    <property type="entry name" value="WW"/>
    <property type="match status" value="2"/>
</dbReference>
<dbReference type="InterPro" id="IPR001202">
    <property type="entry name" value="WW_dom"/>
</dbReference>
<gene>
    <name evidence="4" type="ORF">PLEPLA_LOCUS25935</name>
</gene>
<keyword evidence="1" id="KW-0343">GTPase activation</keyword>
<dbReference type="GO" id="GO:0005737">
    <property type="term" value="C:cytoplasm"/>
    <property type="evidence" value="ECO:0007669"/>
    <property type="project" value="TreeGrafter"/>
</dbReference>
<dbReference type="PROSITE" id="PS01159">
    <property type="entry name" value="WW_DOMAIN_1"/>
    <property type="match status" value="2"/>
</dbReference>
<evidence type="ECO:0000313" key="4">
    <source>
        <dbReference type="EMBL" id="CAB1437956.1"/>
    </source>
</evidence>